<proteinExistence type="inferred from homology"/>
<evidence type="ECO:0000313" key="7">
    <source>
        <dbReference type="Proteomes" id="UP000199337"/>
    </source>
</evidence>
<comment type="catalytic activity">
    <reaction evidence="5">
        <text>O-phospho-L-tyrosyl-[protein] + H2O = L-tyrosyl-[protein] + phosphate</text>
        <dbReference type="Rhea" id="RHEA:10684"/>
        <dbReference type="Rhea" id="RHEA-COMP:10136"/>
        <dbReference type="Rhea" id="RHEA-COMP:20101"/>
        <dbReference type="ChEBI" id="CHEBI:15377"/>
        <dbReference type="ChEBI" id="CHEBI:43474"/>
        <dbReference type="ChEBI" id="CHEBI:46858"/>
        <dbReference type="ChEBI" id="CHEBI:61978"/>
        <dbReference type="EC" id="3.1.3.48"/>
    </reaction>
</comment>
<name>A0A1I2X2T3_9FIRM</name>
<dbReference type="InterPro" id="IPR016667">
    <property type="entry name" value="Caps_polysacc_synth_CpsB/CapC"/>
</dbReference>
<dbReference type="RefSeq" id="WP_092473189.1">
    <property type="nucleotide sequence ID" value="NZ_FOOX01000015.1"/>
</dbReference>
<evidence type="ECO:0000313" key="6">
    <source>
        <dbReference type="EMBL" id="SFH07317.1"/>
    </source>
</evidence>
<dbReference type="PANTHER" id="PTHR39181:SF1">
    <property type="entry name" value="TYROSINE-PROTEIN PHOSPHATASE YWQE"/>
    <property type="match status" value="1"/>
</dbReference>
<evidence type="ECO:0000256" key="1">
    <source>
        <dbReference type="ARBA" id="ARBA00005750"/>
    </source>
</evidence>
<accession>A0A1I2X2T3</accession>
<reference evidence="7" key="1">
    <citation type="submission" date="2016-10" db="EMBL/GenBank/DDBJ databases">
        <authorList>
            <person name="Varghese N."/>
            <person name="Submissions S."/>
        </authorList>
    </citation>
    <scope>NUCLEOTIDE SEQUENCE [LARGE SCALE GENOMIC DNA]</scope>
    <source>
        <strain evidence="7">DSM 17038</strain>
    </source>
</reference>
<evidence type="ECO:0000256" key="5">
    <source>
        <dbReference type="ARBA" id="ARBA00051722"/>
    </source>
</evidence>
<dbReference type="Gene3D" id="3.20.20.140">
    <property type="entry name" value="Metal-dependent hydrolases"/>
    <property type="match status" value="1"/>
</dbReference>
<dbReference type="EC" id="3.1.3.48" evidence="2"/>
<dbReference type="SUPFAM" id="SSF89550">
    <property type="entry name" value="PHP domain-like"/>
    <property type="match status" value="1"/>
</dbReference>
<dbReference type="PIRSF" id="PIRSF016557">
    <property type="entry name" value="Caps_synth_CpsB"/>
    <property type="match status" value="1"/>
</dbReference>
<evidence type="ECO:0000256" key="4">
    <source>
        <dbReference type="ARBA" id="ARBA00022912"/>
    </source>
</evidence>
<dbReference type="AlphaFoldDB" id="A0A1I2X2T3"/>
<dbReference type="OrthoDB" id="9788539at2"/>
<dbReference type="GO" id="GO:0004725">
    <property type="term" value="F:protein tyrosine phosphatase activity"/>
    <property type="evidence" value="ECO:0007669"/>
    <property type="project" value="UniProtKB-EC"/>
</dbReference>
<gene>
    <name evidence="6" type="ORF">SAMN05660649_03757</name>
</gene>
<keyword evidence="3" id="KW-0378">Hydrolase</keyword>
<keyword evidence="7" id="KW-1185">Reference proteome</keyword>
<dbReference type="GO" id="GO:0030145">
    <property type="term" value="F:manganese ion binding"/>
    <property type="evidence" value="ECO:0007669"/>
    <property type="project" value="InterPro"/>
</dbReference>
<organism evidence="6 7">
    <name type="scientific">Desulfotruncus arcticus DSM 17038</name>
    <dbReference type="NCBI Taxonomy" id="1121424"/>
    <lineage>
        <taxon>Bacteria</taxon>
        <taxon>Bacillati</taxon>
        <taxon>Bacillota</taxon>
        <taxon>Clostridia</taxon>
        <taxon>Eubacteriales</taxon>
        <taxon>Desulfallaceae</taxon>
        <taxon>Desulfotruncus</taxon>
    </lineage>
</organism>
<keyword evidence="4" id="KW-0904">Protein phosphatase</keyword>
<evidence type="ECO:0000256" key="3">
    <source>
        <dbReference type="ARBA" id="ARBA00022801"/>
    </source>
</evidence>
<dbReference type="Proteomes" id="UP000199337">
    <property type="component" value="Unassembled WGS sequence"/>
</dbReference>
<dbReference type="EMBL" id="FOOX01000015">
    <property type="protein sequence ID" value="SFH07317.1"/>
    <property type="molecule type" value="Genomic_DNA"/>
</dbReference>
<dbReference type="Pfam" id="PF19567">
    <property type="entry name" value="CpsB_CapC"/>
    <property type="match status" value="1"/>
</dbReference>
<evidence type="ECO:0000256" key="2">
    <source>
        <dbReference type="ARBA" id="ARBA00013064"/>
    </source>
</evidence>
<dbReference type="STRING" id="341036.SAMN05660649_03757"/>
<dbReference type="InterPro" id="IPR016195">
    <property type="entry name" value="Pol/histidinol_Pase-like"/>
</dbReference>
<protein>
    <recommendedName>
        <fullName evidence="2">protein-tyrosine-phosphatase</fullName>
        <ecNumber evidence="2">3.1.3.48</ecNumber>
    </recommendedName>
</protein>
<sequence>MIDIHAHILPGMDDGAGDIDEALNMARIAVAEGITGLIATPHVASGLYCHTKEQITAAVNSLNNLLDKAQIPLQLYPGAEYLLEPDIPQRLRAGEILTLNNGGKYLLVEFPFTSVPVYAENIFFELMLQGVTPVIAHPERNAELQKHPGRLANLIEKGALAQVTTGSLAGLFGDKAERAAVGMVNKCLAHFLASDAHSSDKRPPALKTLLNRINQKINTDTLEQLTEINPENLIQGKRIKRAEIKENDLKQGGTGILSKLAGIFK</sequence>
<comment type="similarity">
    <text evidence="1">Belongs to the metallo-dependent hydrolases superfamily. CpsB/CapC family.</text>
</comment>
<dbReference type="PANTHER" id="PTHR39181">
    <property type="entry name" value="TYROSINE-PROTEIN PHOSPHATASE YWQE"/>
    <property type="match status" value="1"/>
</dbReference>